<dbReference type="EMBL" id="HG322950">
    <property type="protein sequence ID" value="CDF82360.1"/>
    <property type="molecule type" value="Genomic_DNA"/>
</dbReference>
<evidence type="ECO:0000256" key="2">
    <source>
        <dbReference type="ARBA" id="ARBA00022801"/>
    </source>
</evidence>
<dbReference type="STRING" id="1301098.PKB_0994"/>
<dbReference type="AlphaFoldDB" id="A0A024HBB5"/>
<dbReference type="Gene3D" id="3.40.50.1820">
    <property type="entry name" value="alpha/beta hydrolase"/>
    <property type="match status" value="1"/>
</dbReference>
<accession>A0A024HBB5</accession>
<reference evidence="4 5" key="1">
    <citation type="submission" date="2013-03" db="EMBL/GenBank/DDBJ databases">
        <authorList>
            <person name="Linke B."/>
        </authorList>
    </citation>
    <scope>NUCLEOTIDE SEQUENCE [LARGE SCALE GENOMIC DNA]</scope>
    <source>
        <strain evidence="4 5">B13</strain>
    </source>
</reference>
<dbReference type="Proteomes" id="UP000025241">
    <property type="component" value="Chromosome I"/>
</dbReference>
<evidence type="ECO:0000256" key="1">
    <source>
        <dbReference type="ARBA" id="ARBA00006499"/>
    </source>
</evidence>
<sequence length="217" mass="23732">MSQPLLLEPTQAADACVIWLHGLGADRYDFEPVARMLQRILPSTRFILPQAPTRPVTVFNGMPVPSWYDIKAMAPARAIDEAQLEASADSVIALVEEQIAQGIAAQRIILAGFSQGGAVVLHTGYLRWQGELGGVMALSTYGPTFSSEIQLPEAKKHLPALCLHGTYDDVVAPDMGRAAHDFLHARGVAVQWHDYPMAHEVSNEEIGDIGAWLRERL</sequence>
<dbReference type="HOGENOM" id="CLU_049413_5_3_6"/>
<evidence type="ECO:0000313" key="4">
    <source>
        <dbReference type="EMBL" id="CDF82360.1"/>
    </source>
</evidence>
<dbReference type="eggNOG" id="COG0400">
    <property type="taxonomic scope" value="Bacteria"/>
</dbReference>
<evidence type="ECO:0000313" key="5">
    <source>
        <dbReference type="Proteomes" id="UP000025241"/>
    </source>
</evidence>
<dbReference type="InterPro" id="IPR029058">
    <property type="entry name" value="AB_hydrolase_fold"/>
</dbReference>
<dbReference type="OrthoDB" id="9801763at2"/>
<dbReference type="EC" id="3.1.1.1" evidence="4"/>
<evidence type="ECO:0000259" key="3">
    <source>
        <dbReference type="Pfam" id="PF02230"/>
    </source>
</evidence>
<dbReference type="PANTHER" id="PTHR10655">
    <property type="entry name" value="LYSOPHOSPHOLIPASE-RELATED"/>
    <property type="match status" value="1"/>
</dbReference>
<dbReference type="RefSeq" id="WP_043249506.1">
    <property type="nucleotide sequence ID" value="NZ_HG322950.1"/>
</dbReference>
<dbReference type="KEGG" id="pkc:PKB_0994"/>
<keyword evidence="2 4" id="KW-0378">Hydrolase</keyword>
<name>A0A024HBB5_PSEKB</name>
<dbReference type="SUPFAM" id="SSF53474">
    <property type="entry name" value="alpha/beta-Hydrolases"/>
    <property type="match status" value="1"/>
</dbReference>
<proteinExistence type="inferred from homology"/>
<dbReference type="Pfam" id="PF02230">
    <property type="entry name" value="Abhydrolase_2"/>
    <property type="match status" value="1"/>
</dbReference>
<reference evidence="4 5" key="2">
    <citation type="submission" date="2014-05" db="EMBL/GenBank/DDBJ databases">
        <title>Genome sequence of the 3-chlorobenzoate degrading bacterium Pseudomonas knackmussii B13 shows multiple evidence for horizontal gene transfer.</title>
        <authorList>
            <person name="Miyazaki R."/>
            <person name="Bertelli C."/>
            <person name="Falquet L."/>
            <person name="Robinson-Rechavi M."/>
            <person name="Gharib W."/>
            <person name="Roy S."/>
            <person name="Van der Meer J.R."/>
        </authorList>
    </citation>
    <scope>NUCLEOTIDE SEQUENCE [LARGE SCALE GENOMIC DNA]</scope>
    <source>
        <strain evidence="4 5">B13</strain>
    </source>
</reference>
<dbReference type="InterPro" id="IPR003140">
    <property type="entry name" value="PLipase/COase/thioEstase"/>
</dbReference>
<dbReference type="PANTHER" id="PTHR10655:SF17">
    <property type="entry name" value="LYSOPHOSPHOLIPASE-LIKE PROTEIN 1"/>
    <property type="match status" value="1"/>
</dbReference>
<gene>
    <name evidence="4" type="primary">esta1</name>
    <name evidence="4" type="ORF">PKB_0994</name>
</gene>
<dbReference type="GO" id="GO:0106435">
    <property type="term" value="F:carboxylesterase activity"/>
    <property type="evidence" value="ECO:0007669"/>
    <property type="project" value="UniProtKB-EC"/>
</dbReference>
<comment type="similarity">
    <text evidence="1">Belongs to the AB hydrolase superfamily. AB hydrolase 2 family.</text>
</comment>
<protein>
    <submittedName>
        <fullName evidence="4">Carboxylesterase 1</fullName>
        <ecNumber evidence="4">3.1.1.1</ecNumber>
    </submittedName>
</protein>
<organism evidence="4 5">
    <name type="scientific">Pseudomonas knackmussii (strain DSM 6978 / CCUG 54928 / LMG 23759 / B13)</name>
    <dbReference type="NCBI Taxonomy" id="1301098"/>
    <lineage>
        <taxon>Bacteria</taxon>
        <taxon>Pseudomonadati</taxon>
        <taxon>Pseudomonadota</taxon>
        <taxon>Gammaproteobacteria</taxon>
        <taxon>Pseudomonadales</taxon>
        <taxon>Pseudomonadaceae</taxon>
        <taxon>Pseudomonas</taxon>
    </lineage>
</organism>
<dbReference type="PATRIC" id="fig|1301098.3.peg.1006"/>
<keyword evidence="5" id="KW-1185">Reference proteome</keyword>
<feature type="domain" description="Phospholipase/carboxylesterase/thioesterase" evidence="3">
    <location>
        <begin position="7"/>
        <end position="214"/>
    </location>
</feature>
<dbReference type="InterPro" id="IPR050565">
    <property type="entry name" value="LYPA1-2/EST-like"/>
</dbReference>